<proteinExistence type="predicted"/>
<accession>A0A9D1A720</accession>
<evidence type="ECO:0000313" key="5">
    <source>
        <dbReference type="Proteomes" id="UP000824258"/>
    </source>
</evidence>
<name>A0A9D1A720_9FIRM</name>
<evidence type="ECO:0000256" key="1">
    <source>
        <dbReference type="ARBA" id="ARBA00023002"/>
    </source>
</evidence>
<dbReference type="Gene3D" id="3.40.50.720">
    <property type="entry name" value="NAD(P)-binding Rossmann-like Domain"/>
    <property type="match status" value="2"/>
</dbReference>
<dbReference type="InterPro" id="IPR036291">
    <property type="entry name" value="NAD(P)-bd_dom_sf"/>
</dbReference>
<keyword evidence="1" id="KW-0560">Oxidoreductase</keyword>
<dbReference type="InterPro" id="IPR006140">
    <property type="entry name" value="D-isomer_DH_NAD-bd"/>
</dbReference>
<dbReference type="PANTHER" id="PTHR43333:SF1">
    <property type="entry name" value="D-ISOMER SPECIFIC 2-HYDROXYACID DEHYDROGENASE NAD-BINDING DOMAIN-CONTAINING PROTEIN"/>
    <property type="match status" value="1"/>
</dbReference>
<dbReference type="GO" id="GO:0051287">
    <property type="term" value="F:NAD binding"/>
    <property type="evidence" value="ECO:0007669"/>
    <property type="project" value="InterPro"/>
</dbReference>
<dbReference type="SUPFAM" id="SSF51735">
    <property type="entry name" value="NAD(P)-binding Rossmann-fold domains"/>
    <property type="match status" value="1"/>
</dbReference>
<dbReference type="InterPro" id="IPR029753">
    <property type="entry name" value="D-isomer_DH_CS"/>
</dbReference>
<protein>
    <submittedName>
        <fullName evidence="4">D-2-hydroxyacid dehydrogenase</fullName>
    </submittedName>
</protein>
<dbReference type="CDD" id="cd05300">
    <property type="entry name" value="2-Hacid_dh_1"/>
    <property type="match status" value="1"/>
</dbReference>
<keyword evidence="2" id="KW-0520">NAD</keyword>
<dbReference type="EMBL" id="DVGD01000056">
    <property type="protein sequence ID" value="HIR09156.1"/>
    <property type="molecule type" value="Genomic_DNA"/>
</dbReference>
<feature type="domain" description="D-isomer specific 2-hydroxyacid dehydrogenase NAD-binding" evidence="3">
    <location>
        <begin position="97"/>
        <end position="270"/>
    </location>
</feature>
<dbReference type="Pfam" id="PF02826">
    <property type="entry name" value="2-Hacid_dh_C"/>
    <property type="match status" value="1"/>
</dbReference>
<sequence>MREVFVTTPTKPHHRALLEQAAAGRCRLTFGTDGIERADAVIGAVEPEMLQKIPRLAWYHLVWAGVDQVREDMLPPGCRLSSGSGAYGAMIAEHMLACILSFCRQLPHYAALQRQHRWDPTWQESTLEGKTVVILGTGDIGAALARRLRGFDCTVIGLCRRPRPITGFDQVSSIEELDALLTQADVVACALPHTEKTAGLLDRRRLFLLKPGAILVNCGRGSLIDLAALSEAMDAVPLLGCALDVTSPEPLPPESPLWGMERVIVTPHVSGASFGHLPETEDKIYRLAADNLERYLEDKPLKNLVDFSTGYRILLGSGCSCEIGCRGAFHMRP</sequence>
<dbReference type="GO" id="GO:0016616">
    <property type="term" value="F:oxidoreductase activity, acting on the CH-OH group of donors, NAD or NADP as acceptor"/>
    <property type="evidence" value="ECO:0007669"/>
    <property type="project" value="UniProtKB-ARBA"/>
</dbReference>
<dbReference type="Proteomes" id="UP000824258">
    <property type="component" value="Unassembled WGS sequence"/>
</dbReference>
<dbReference type="SUPFAM" id="SSF52283">
    <property type="entry name" value="Formate/glycerate dehydrogenase catalytic domain-like"/>
    <property type="match status" value="1"/>
</dbReference>
<gene>
    <name evidence="4" type="ORF">IAA70_01995</name>
</gene>
<dbReference type="PROSITE" id="PS00671">
    <property type="entry name" value="D_2_HYDROXYACID_DH_3"/>
    <property type="match status" value="1"/>
</dbReference>
<evidence type="ECO:0000256" key="2">
    <source>
        <dbReference type="ARBA" id="ARBA00023027"/>
    </source>
</evidence>
<dbReference type="PANTHER" id="PTHR43333">
    <property type="entry name" value="2-HACID_DH_C DOMAIN-CONTAINING PROTEIN"/>
    <property type="match status" value="1"/>
</dbReference>
<evidence type="ECO:0000313" key="4">
    <source>
        <dbReference type="EMBL" id="HIR09156.1"/>
    </source>
</evidence>
<reference evidence="4" key="2">
    <citation type="journal article" date="2021" name="PeerJ">
        <title>Extensive microbial diversity within the chicken gut microbiome revealed by metagenomics and culture.</title>
        <authorList>
            <person name="Gilroy R."/>
            <person name="Ravi A."/>
            <person name="Getino M."/>
            <person name="Pursley I."/>
            <person name="Horton D.L."/>
            <person name="Alikhan N.F."/>
            <person name="Baker D."/>
            <person name="Gharbi K."/>
            <person name="Hall N."/>
            <person name="Watson M."/>
            <person name="Adriaenssens E.M."/>
            <person name="Foster-Nyarko E."/>
            <person name="Jarju S."/>
            <person name="Secka A."/>
            <person name="Antonio M."/>
            <person name="Oren A."/>
            <person name="Chaudhuri R.R."/>
            <person name="La Ragione R."/>
            <person name="Hildebrand F."/>
            <person name="Pallen M.J."/>
        </authorList>
    </citation>
    <scope>NUCLEOTIDE SEQUENCE</scope>
    <source>
        <strain evidence="4">ChiHjej9B8-7071</strain>
    </source>
</reference>
<comment type="caution">
    <text evidence="4">The sequence shown here is derived from an EMBL/GenBank/DDBJ whole genome shotgun (WGS) entry which is preliminary data.</text>
</comment>
<organism evidence="4 5">
    <name type="scientific">Candidatus Avoscillospira stercoripullorum</name>
    <dbReference type="NCBI Taxonomy" id="2840709"/>
    <lineage>
        <taxon>Bacteria</taxon>
        <taxon>Bacillati</taxon>
        <taxon>Bacillota</taxon>
        <taxon>Clostridia</taxon>
        <taxon>Eubacteriales</taxon>
        <taxon>Oscillospiraceae</taxon>
        <taxon>Oscillospiraceae incertae sedis</taxon>
        <taxon>Candidatus Avoscillospira</taxon>
    </lineage>
</organism>
<dbReference type="AlphaFoldDB" id="A0A9D1A720"/>
<reference evidence="4" key="1">
    <citation type="submission" date="2020-10" db="EMBL/GenBank/DDBJ databases">
        <authorList>
            <person name="Gilroy R."/>
        </authorList>
    </citation>
    <scope>NUCLEOTIDE SEQUENCE</scope>
    <source>
        <strain evidence="4">ChiHjej9B8-7071</strain>
    </source>
</reference>
<evidence type="ECO:0000259" key="3">
    <source>
        <dbReference type="Pfam" id="PF02826"/>
    </source>
</evidence>